<feature type="binding site" evidence="2">
    <location>
        <position position="193"/>
    </location>
    <ligand>
        <name>UDP-N-acetyl-alpha-D-muramoyl-L-alanyl-D-glutamate</name>
        <dbReference type="ChEBI" id="CHEBI:83900"/>
    </ligand>
</feature>
<evidence type="ECO:0000313" key="7">
    <source>
        <dbReference type="Proteomes" id="UP001484239"/>
    </source>
</evidence>
<keyword evidence="2 3" id="KW-0131">Cell cycle</keyword>
<comment type="subcellular location">
    <subcellularLocation>
        <location evidence="2 3">Cytoplasm</location>
    </subcellularLocation>
</comment>
<feature type="binding site" evidence="2">
    <location>
        <position position="461"/>
    </location>
    <ligand>
        <name>meso-2,6-diaminopimelate</name>
        <dbReference type="ChEBI" id="CHEBI:57791"/>
    </ligand>
</feature>
<evidence type="ECO:0000256" key="2">
    <source>
        <dbReference type="HAMAP-Rule" id="MF_00208"/>
    </source>
</evidence>
<dbReference type="Proteomes" id="UP001484239">
    <property type="component" value="Unassembled WGS sequence"/>
</dbReference>
<dbReference type="GO" id="GO:0008765">
    <property type="term" value="F:UDP-N-acetylmuramoylalanyl-D-glutamate-2,6-diaminopimelate ligase activity"/>
    <property type="evidence" value="ECO:0007669"/>
    <property type="project" value="UniProtKB-EC"/>
</dbReference>
<dbReference type="Pfam" id="PF08245">
    <property type="entry name" value="Mur_ligase_M"/>
    <property type="match status" value="1"/>
</dbReference>
<organism evidence="6 7">
    <name type="scientific">Gaopeijia maritima</name>
    <dbReference type="NCBI Taxonomy" id="3119007"/>
    <lineage>
        <taxon>Bacteria</taxon>
        <taxon>Pseudomonadati</taxon>
        <taxon>Gemmatimonadota</taxon>
        <taxon>Longimicrobiia</taxon>
        <taxon>Gaopeijiales</taxon>
        <taxon>Gaopeijiaceae</taxon>
        <taxon>Gaopeijia</taxon>
    </lineage>
</organism>
<keyword evidence="2" id="KW-0067">ATP-binding</keyword>
<evidence type="ECO:0000313" key="6">
    <source>
        <dbReference type="EMBL" id="MEK9502063.1"/>
    </source>
</evidence>
<evidence type="ECO:0000256" key="3">
    <source>
        <dbReference type="RuleBase" id="RU004135"/>
    </source>
</evidence>
<evidence type="ECO:0000256" key="1">
    <source>
        <dbReference type="ARBA" id="ARBA00005898"/>
    </source>
</evidence>
<comment type="similarity">
    <text evidence="1 2">Belongs to the MurCDEF family. MurE subfamily.</text>
</comment>
<name>A0ABU9EBG1_9BACT</name>
<dbReference type="Gene3D" id="3.90.190.20">
    <property type="entry name" value="Mur ligase, C-terminal domain"/>
    <property type="match status" value="1"/>
</dbReference>
<dbReference type="Pfam" id="PF02875">
    <property type="entry name" value="Mur_ligase_C"/>
    <property type="match status" value="1"/>
</dbReference>
<dbReference type="PANTHER" id="PTHR23135:SF4">
    <property type="entry name" value="UDP-N-ACETYLMURAMOYL-L-ALANYL-D-GLUTAMATE--2,6-DIAMINOPIMELATE LIGASE MURE HOMOLOG, CHLOROPLASTIC"/>
    <property type="match status" value="1"/>
</dbReference>
<dbReference type="InterPro" id="IPR005761">
    <property type="entry name" value="UDP-N-AcMur-Glu-dNH2Pim_ligase"/>
</dbReference>
<keyword evidence="2 3" id="KW-0961">Cell wall biogenesis/degradation</keyword>
<dbReference type="SUPFAM" id="SSF63418">
    <property type="entry name" value="MurE/MurF N-terminal domain"/>
    <property type="match status" value="1"/>
</dbReference>
<feature type="binding site" evidence="2">
    <location>
        <position position="187"/>
    </location>
    <ligand>
        <name>UDP-N-acetyl-alpha-D-muramoyl-L-alanyl-D-glutamate</name>
        <dbReference type="ChEBI" id="CHEBI:83900"/>
    </ligand>
</feature>
<reference evidence="6 7" key="1">
    <citation type="submission" date="2024-02" db="EMBL/GenBank/DDBJ databases">
        <title>A novel Gemmatimonadota bacterium.</title>
        <authorList>
            <person name="Du Z.-J."/>
            <person name="Ye Y.-Q."/>
        </authorList>
    </citation>
    <scope>NUCLEOTIDE SEQUENCE [LARGE SCALE GENOMIC DNA]</scope>
    <source>
        <strain evidence="6 7">DH-20</strain>
    </source>
</reference>
<comment type="caution">
    <text evidence="2">Lacks conserved residue(s) required for the propagation of feature annotation.</text>
</comment>
<keyword evidence="7" id="KW-1185">Reference proteome</keyword>
<evidence type="ECO:0000259" key="4">
    <source>
        <dbReference type="Pfam" id="PF02875"/>
    </source>
</evidence>
<dbReference type="InterPro" id="IPR013221">
    <property type="entry name" value="Mur_ligase_cen"/>
</dbReference>
<proteinExistence type="inferred from homology"/>
<dbReference type="PANTHER" id="PTHR23135">
    <property type="entry name" value="MUR LIGASE FAMILY MEMBER"/>
    <property type="match status" value="1"/>
</dbReference>
<gene>
    <name evidence="2" type="primary">murE</name>
    <name evidence="6" type="ORF">WI372_13805</name>
</gene>
<keyword evidence="2 3" id="KW-0132">Cell division</keyword>
<keyword evidence="2 3" id="KW-0573">Peptidoglycan synthesis</keyword>
<keyword evidence="2 3" id="KW-0133">Cell shape</keyword>
<keyword evidence="2" id="KW-0547">Nucleotide-binding</keyword>
<dbReference type="NCBIfam" id="NF001126">
    <property type="entry name" value="PRK00139.1-4"/>
    <property type="match status" value="1"/>
</dbReference>
<dbReference type="Gene3D" id="3.40.1390.10">
    <property type="entry name" value="MurE/MurF, N-terminal domain"/>
    <property type="match status" value="1"/>
</dbReference>
<dbReference type="InterPro" id="IPR036615">
    <property type="entry name" value="Mur_ligase_C_dom_sf"/>
</dbReference>
<dbReference type="HAMAP" id="MF_00208">
    <property type="entry name" value="MurE"/>
    <property type="match status" value="1"/>
</dbReference>
<feature type="domain" description="Mur ligase C-terminal" evidence="4">
    <location>
        <begin position="335"/>
        <end position="459"/>
    </location>
</feature>
<feature type="modified residue" description="N6-carboxylysine" evidence="2">
    <location>
        <position position="227"/>
    </location>
</feature>
<dbReference type="Gene3D" id="3.40.1190.10">
    <property type="entry name" value="Mur-like, catalytic domain"/>
    <property type="match status" value="1"/>
</dbReference>
<dbReference type="EC" id="6.3.2.13" evidence="2"/>
<keyword evidence="2 6" id="KW-0436">Ligase</keyword>
<feature type="binding site" evidence="2">
    <location>
        <begin position="160"/>
        <end position="161"/>
    </location>
    <ligand>
        <name>UDP-N-acetyl-alpha-D-muramoyl-L-alanyl-D-glutamate</name>
        <dbReference type="ChEBI" id="CHEBI:83900"/>
    </ligand>
</feature>
<comment type="PTM">
    <text evidence="2">Carboxylation is probably crucial for Mg(2+) binding and, consequently, for the gamma-phosphate positioning of ATP.</text>
</comment>
<feature type="binding site" evidence="2">
    <location>
        <begin position="407"/>
        <end position="410"/>
    </location>
    <ligand>
        <name>meso-2,6-diaminopimelate</name>
        <dbReference type="ChEBI" id="CHEBI:57791"/>
    </ligand>
</feature>
<feature type="binding site" evidence="2">
    <location>
        <position position="38"/>
    </location>
    <ligand>
        <name>UDP-N-acetyl-alpha-D-muramoyl-L-alanyl-D-glutamate</name>
        <dbReference type="ChEBI" id="CHEBI:83900"/>
    </ligand>
</feature>
<feature type="binding site" evidence="2">
    <location>
        <position position="383"/>
    </location>
    <ligand>
        <name>meso-2,6-diaminopimelate</name>
        <dbReference type="ChEBI" id="CHEBI:57791"/>
    </ligand>
</feature>
<sequence length="489" mass="51824">MTAGTPLATLASVLRADDLLREIVGAEDAAVLGASQDSRSIRRGDVFLAWAGSATDAHDYVGAAAQAGAAAAVVERVVEGVDLPQLVVTDGRRAAALVADAVEGFPSRALRTVAVTGTNGKTTTALLTRHLLGATTRAAALGTLGIVGPDGQLHDGAALTTPGPVELARTLRELVDADVEWLVMEASSHALDQHRLDALKLDAAVFTNLSLDHLDYHETFSAYRDAKLRLVELLGVDGRAVVNAAEAAWGRLDLTRIVRYAVQADADIVADEVECRAGGSSFRVRAGEWRTRAELPLPGRFNIENALAALATALVAGVPFDAAVARLASAPQVPGRMEVLQREPFTVIIDFAHTPDALENLLTTVRSLTPGTLRVLFGAGGDRDRSKRAPMAATVARHADRVWVTSDNPRTEDPESILDDLVAGLRNADHRREVDRVKAIHGVIEEAATGDVIVLAGKGHETVQVVGTEKRPLDERVIVRDALRARGLA</sequence>
<evidence type="ECO:0000259" key="5">
    <source>
        <dbReference type="Pfam" id="PF08245"/>
    </source>
</evidence>
<dbReference type="InterPro" id="IPR036565">
    <property type="entry name" value="Mur-like_cat_sf"/>
</dbReference>
<feature type="short sequence motif" description="Meso-diaminopimelate recognition motif" evidence="2">
    <location>
        <begin position="407"/>
        <end position="410"/>
    </location>
</feature>
<dbReference type="SUPFAM" id="SSF53244">
    <property type="entry name" value="MurD-like peptide ligases, peptide-binding domain"/>
    <property type="match status" value="1"/>
</dbReference>
<comment type="catalytic activity">
    <reaction evidence="2">
        <text>UDP-N-acetyl-alpha-D-muramoyl-L-alanyl-D-glutamate + meso-2,6-diaminopimelate + ATP = UDP-N-acetyl-alpha-D-muramoyl-L-alanyl-gamma-D-glutamyl-meso-2,6-diaminopimelate + ADP + phosphate + H(+)</text>
        <dbReference type="Rhea" id="RHEA:23676"/>
        <dbReference type="ChEBI" id="CHEBI:15378"/>
        <dbReference type="ChEBI" id="CHEBI:30616"/>
        <dbReference type="ChEBI" id="CHEBI:43474"/>
        <dbReference type="ChEBI" id="CHEBI:57791"/>
        <dbReference type="ChEBI" id="CHEBI:83900"/>
        <dbReference type="ChEBI" id="CHEBI:83905"/>
        <dbReference type="ChEBI" id="CHEBI:456216"/>
        <dbReference type="EC" id="6.3.2.13"/>
    </reaction>
</comment>
<comment type="pathway">
    <text evidence="2 3">Cell wall biogenesis; peptidoglycan biosynthesis.</text>
</comment>
<accession>A0ABU9EBG1</accession>
<comment type="cofactor">
    <cofactor evidence="2">
        <name>Mg(2+)</name>
        <dbReference type="ChEBI" id="CHEBI:18420"/>
    </cofactor>
</comment>
<feature type="binding site" evidence="2">
    <location>
        <begin position="117"/>
        <end position="123"/>
    </location>
    <ligand>
        <name>ATP</name>
        <dbReference type="ChEBI" id="CHEBI:30616"/>
    </ligand>
</feature>
<protein>
    <recommendedName>
        <fullName evidence="2">UDP-N-acetylmuramoyl-L-alanyl-D-glutamate--2,6-diaminopimelate ligase</fullName>
        <ecNumber evidence="2">6.3.2.13</ecNumber>
    </recommendedName>
    <alternativeName>
        <fullName evidence="2">Meso-A2pm-adding enzyme</fullName>
    </alternativeName>
    <alternativeName>
        <fullName evidence="2">Meso-diaminopimelate-adding enzyme</fullName>
    </alternativeName>
    <alternativeName>
        <fullName evidence="2">UDP-MurNAc-L-Ala-D-Glu:meso-diaminopimelate ligase</fullName>
    </alternativeName>
    <alternativeName>
        <fullName evidence="2">UDP-MurNAc-tripeptide synthetase</fullName>
    </alternativeName>
    <alternativeName>
        <fullName evidence="2">UDP-N-acetylmuramyl-tripeptide synthetase</fullName>
    </alternativeName>
</protein>
<feature type="binding site" evidence="2">
    <location>
        <position position="195"/>
    </location>
    <ligand>
        <name>UDP-N-acetyl-alpha-D-muramoyl-L-alanyl-D-glutamate</name>
        <dbReference type="ChEBI" id="CHEBI:83900"/>
    </ligand>
</feature>
<keyword evidence="2" id="KW-0460">Magnesium</keyword>
<dbReference type="NCBIfam" id="TIGR01085">
    <property type="entry name" value="murE"/>
    <property type="match status" value="1"/>
</dbReference>
<dbReference type="SUPFAM" id="SSF53623">
    <property type="entry name" value="MurD-like peptide ligases, catalytic domain"/>
    <property type="match status" value="1"/>
</dbReference>
<dbReference type="InterPro" id="IPR004101">
    <property type="entry name" value="Mur_ligase_C"/>
</dbReference>
<dbReference type="RefSeq" id="WP_405276797.1">
    <property type="nucleotide sequence ID" value="NZ_JBBHLI010000009.1"/>
</dbReference>
<dbReference type="InterPro" id="IPR035911">
    <property type="entry name" value="MurE/MurF_N"/>
</dbReference>
<feature type="domain" description="Mur ligase central" evidence="5">
    <location>
        <begin position="115"/>
        <end position="313"/>
    </location>
</feature>
<comment type="function">
    <text evidence="2">Catalyzes the addition of meso-diaminopimelic acid to the nucleotide precursor UDP-N-acetylmuramoyl-L-alanyl-D-glutamate (UMAG) in the biosynthesis of bacterial cell-wall peptidoglycan.</text>
</comment>
<comment type="caution">
    <text evidence="6">The sequence shown here is derived from an EMBL/GenBank/DDBJ whole genome shotgun (WGS) entry which is preliminary data.</text>
</comment>
<keyword evidence="2" id="KW-0963">Cytoplasm</keyword>
<dbReference type="EMBL" id="JBBHLI010000009">
    <property type="protein sequence ID" value="MEK9502063.1"/>
    <property type="molecule type" value="Genomic_DNA"/>
</dbReference>
<feature type="binding site" evidence="2">
    <location>
        <position position="457"/>
    </location>
    <ligand>
        <name>meso-2,6-diaminopimelate</name>
        <dbReference type="ChEBI" id="CHEBI:57791"/>
    </ligand>
</feature>